<proteinExistence type="predicted"/>
<dbReference type="RefSeq" id="WP_286976224.1">
    <property type="nucleotide sequence ID" value="NZ_PEXG01000238.1"/>
</dbReference>
<accession>A0A2M7T8T4</accession>
<evidence type="ECO:0000313" key="3">
    <source>
        <dbReference type="Proteomes" id="UP000230956"/>
    </source>
</evidence>
<feature type="domain" description="DUF4429" evidence="1">
    <location>
        <begin position="19"/>
        <end position="104"/>
    </location>
</feature>
<dbReference type="Proteomes" id="UP000230956">
    <property type="component" value="Unassembled WGS sequence"/>
</dbReference>
<comment type="caution">
    <text evidence="2">The sequence shown here is derived from an EMBL/GenBank/DDBJ whole genome shotgun (WGS) entry which is preliminary data.</text>
</comment>
<evidence type="ECO:0000259" key="1">
    <source>
        <dbReference type="Pfam" id="PF14472"/>
    </source>
</evidence>
<reference evidence="3" key="1">
    <citation type="submission" date="2017-09" db="EMBL/GenBank/DDBJ databases">
        <title>Depth-based differentiation of microbial function through sediment-hosted aquifers and enrichment of novel symbionts in the deep terrestrial subsurface.</title>
        <authorList>
            <person name="Probst A.J."/>
            <person name="Ladd B."/>
            <person name="Jarett J.K."/>
            <person name="Geller-Mcgrath D.E."/>
            <person name="Sieber C.M.K."/>
            <person name="Emerson J.B."/>
            <person name="Anantharaman K."/>
            <person name="Thomas B.C."/>
            <person name="Malmstrom R."/>
            <person name="Stieglmeier M."/>
            <person name="Klingl A."/>
            <person name="Woyke T."/>
            <person name="Ryan C.M."/>
            <person name="Banfield J.F."/>
        </authorList>
    </citation>
    <scope>NUCLEOTIDE SEQUENCE [LARGE SCALE GENOMIC DNA]</scope>
</reference>
<sequence length="150" mass="16632">MEDALMIAKGVDGLVELFDDKIKINRKGFSSLNRVLPGDNEFLISQITSIEFKKAGAVINGYIQFAFVGSSATEDSGSEKVQLEDSVMFVARQQLGFEELRVEVESKIAAMMAGSVAFRMKELEVLEGLLSKGMIDKEQFDTRKQQLLSN</sequence>
<dbReference type="AlphaFoldDB" id="A0A2M7T8T4"/>
<name>A0A2M7T8T4_9ACTN</name>
<protein>
    <recommendedName>
        <fullName evidence="1">DUF4429 domain-containing protein</fullName>
    </recommendedName>
</protein>
<dbReference type="Pfam" id="PF14472">
    <property type="entry name" value="DUF4429"/>
    <property type="match status" value="1"/>
</dbReference>
<dbReference type="EMBL" id="PFNG01000092">
    <property type="protein sequence ID" value="PIZ40373.1"/>
    <property type="molecule type" value="Genomic_DNA"/>
</dbReference>
<dbReference type="InterPro" id="IPR027860">
    <property type="entry name" value="DUF4429"/>
</dbReference>
<organism evidence="2 3">
    <name type="scientific">Candidatus Aquicultor secundus</name>
    <dbReference type="NCBI Taxonomy" id="1973895"/>
    <lineage>
        <taxon>Bacteria</taxon>
        <taxon>Bacillati</taxon>
        <taxon>Actinomycetota</taxon>
        <taxon>Candidatus Aquicultoria</taxon>
        <taxon>Candidatus Aquicultorales</taxon>
        <taxon>Candidatus Aquicultoraceae</taxon>
        <taxon>Candidatus Aquicultor</taxon>
    </lineage>
</organism>
<evidence type="ECO:0000313" key="2">
    <source>
        <dbReference type="EMBL" id="PIZ40373.1"/>
    </source>
</evidence>
<gene>
    <name evidence="2" type="ORF">COY37_03885</name>
</gene>